<dbReference type="OMA" id="SMFKASN"/>
<reference evidence="2 4" key="1">
    <citation type="journal article" date="2017" name="Nature">
        <title>The sunflower genome provides insights into oil metabolism, flowering and Asterid evolution.</title>
        <authorList>
            <person name="Badouin H."/>
            <person name="Gouzy J."/>
            <person name="Grassa C.J."/>
            <person name="Murat F."/>
            <person name="Staton S.E."/>
            <person name="Cottret L."/>
            <person name="Lelandais-Briere C."/>
            <person name="Owens G.L."/>
            <person name="Carrere S."/>
            <person name="Mayjonade B."/>
            <person name="Legrand L."/>
            <person name="Gill N."/>
            <person name="Kane N.C."/>
            <person name="Bowers J.E."/>
            <person name="Hubner S."/>
            <person name="Bellec A."/>
            <person name="Berard A."/>
            <person name="Berges H."/>
            <person name="Blanchet N."/>
            <person name="Boniface M.C."/>
            <person name="Brunel D."/>
            <person name="Catrice O."/>
            <person name="Chaidir N."/>
            <person name="Claudel C."/>
            <person name="Donnadieu C."/>
            <person name="Faraut T."/>
            <person name="Fievet G."/>
            <person name="Helmstetter N."/>
            <person name="King M."/>
            <person name="Knapp S.J."/>
            <person name="Lai Z."/>
            <person name="Le Paslier M.C."/>
            <person name="Lippi Y."/>
            <person name="Lorenzon L."/>
            <person name="Mandel J.R."/>
            <person name="Marage G."/>
            <person name="Marchand G."/>
            <person name="Marquand E."/>
            <person name="Bret-Mestries E."/>
            <person name="Morien E."/>
            <person name="Nambeesan S."/>
            <person name="Nguyen T."/>
            <person name="Pegot-Espagnet P."/>
            <person name="Pouilly N."/>
            <person name="Raftis F."/>
            <person name="Sallet E."/>
            <person name="Schiex T."/>
            <person name="Thomas J."/>
            <person name="Vandecasteele C."/>
            <person name="Vares D."/>
            <person name="Vear F."/>
            <person name="Vautrin S."/>
            <person name="Crespi M."/>
            <person name="Mangin B."/>
            <person name="Burke J.M."/>
            <person name="Salse J."/>
            <person name="Munos S."/>
            <person name="Vincourt P."/>
            <person name="Rieseberg L.H."/>
            <person name="Langlade N.B."/>
        </authorList>
    </citation>
    <scope>NUCLEOTIDE SEQUENCE [LARGE SCALE GENOMIC DNA]</scope>
    <source>
        <strain evidence="4">cv. SF193</strain>
        <tissue evidence="2">Leaves</tissue>
    </source>
</reference>
<dbReference type="InterPro" id="IPR008004">
    <property type="entry name" value="OCTOPUS-like"/>
</dbReference>
<dbReference type="EMBL" id="CM007906">
    <property type="protein sequence ID" value="OTF85092.1"/>
    <property type="molecule type" value="Genomic_DNA"/>
</dbReference>
<reference evidence="2" key="3">
    <citation type="submission" date="2020-06" db="EMBL/GenBank/DDBJ databases">
        <title>Helianthus annuus Genome sequencing and assembly Release 2.</title>
        <authorList>
            <person name="Gouzy J."/>
            <person name="Langlade N."/>
            <person name="Munos S."/>
        </authorList>
    </citation>
    <scope>NUCLEOTIDE SEQUENCE</scope>
    <source>
        <tissue evidence="2">Leaves</tissue>
    </source>
</reference>
<gene>
    <name evidence="3" type="ORF">HannXRQ_Chr17g0536221</name>
    <name evidence="2" type="ORF">HanXRQr2_Chr17g0781871</name>
</gene>
<reference evidence="3" key="2">
    <citation type="submission" date="2017-02" db="EMBL/GenBank/DDBJ databases">
        <title>Sunflower complete genome.</title>
        <authorList>
            <person name="Langlade N."/>
            <person name="Munos S."/>
        </authorList>
    </citation>
    <scope>NUCLEOTIDE SEQUENCE [LARGE SCALE GENOMIC DNA]</scope>
    <source>
        <tissue evidence="3">Leaves</tissue>
    </source>
</reference>
<dbReference type="Proteomes" id="UP000215914">
    <property type="component" value="Chromosome 17"/>
</dbReference>
<evidence type="ECO:0000256" key="1">
    <source>
        <dbReference type="SAM" id="MobiDB-lite"/>
    </source>
</evidence>
<dbReference type="PANTHER" id="PTHR34197">
    <property type="entry name" value="OS04G0591300 PROTEIN"/>
    <property type="match status" value="1"/>
</dbReference>
<evidence type="ECO:0000313" key="4">
    <source>
        <dbReference type="Proteomes" id="UP000215914"/>
    </source>
</evidence>
<accession>A0A251RLD2</accession>
<keyword evidence="4" id="KW-1185">Reference proteome</keyword>
<dbReference type="Pfam" id="PF05340">
    <property type="entry name" value="DUF740"/>
    <property type="match status" value="1"/>
</dbReference>
<dbReference type="Gramene" id="mRNA:HanXRQr2_Chr17g0781871">
    <property type="protein sequence ID" value="CDS:HanXRQr2_Chr17g0781871.1"/>
    <property type="gene ID" value="HanXRQr2_Chr17g0781871"/>
</dbReference>
<dbReference type="OrthoDB" id="691764at2759"/>
<evidence type="ECO:0000313" key="2">
    <source>
        <dbReference type="EMBL" id="KAF5753596.1"/>
    </source>
</evidence>
<evidence type="ECO:0000313" key="3">
    <source>
        <dbReference type="EMBL" id="OTF85092.1"/>
    </source>
</evidence>
<dbReference type="AlphaFoldDB" id="A0A251RLD2"/>
<name>A0A251RLD2_HELAN</name>
<dbReference type="EMBL" id="MNCJ02000332">
    <property type="protein sequence ID" value="KAF5753596.1"/>
    <property type="molecule type" value="Genomic_DNA"/>
</dbReference>
<sequence length="228" mass="25878">MAFYTEEEEVYKCPKHPLKRRRTTGICPTCLRDRLVTLCPECANTRPCSCSHTREHEHSTSTSSSSSSSSFSLFQYSRGGSRHGNKEVGRISNLIESEPAFRKSRSLAIPFLRSRSRYGLDQEFVEVENKKPAYVSRSKINFWSVFKVGKSSKCDLHDDGSNKSDGHGVTEDYSRMLRSRSVAVGAGDGFSPATTKRRGWYFPSPLKVFRQSKTTKLHMHERSPMHRG</sequence>
<feature type="region of interest" description="Disordered" evidence="1">
    <location>
        <begin position="47"/>
        <end position="70"/>
    </location>
</feature>
<protein>
    <submittedName>
        <fullName evidence="3">Uncharacterized protein</fullName>
    </submittedName>
</protein>
<proteinExistence type="predicted"/>
<organism evidence="3 4">
    <name type="scientific">Helianthus annuus</name>
    <name type="common">Common sunflower</name>
    <dbReference type="NCBI Taxonomy" id="4232"/>
    <lineage>
        <taxon>Eukaryota</taxon>
        <taxon>Viridiplantae</taxon>
        <taxon>Streptophyta</taxon>
        <taxon>Embryophyta</taxon>
        <taxon>Tracheophyta</taxon>
        <taxon>Spermatophyta</taxon>
        <taxon>Magnoliopsida</taxon>
        <taxon>eudicotyledons</taxon>
        <taxon>Gunneridae</taxon>
        <taxon>Pentapetalae</taxon>
        <taxon>asterids</taxon>
        <taxon>campanulids</taxon>
        <taxon>Asterales</taxon>
        <taxon>Asteraceae</taxon>
        <taxon>Asteroideae</taxon>
        <taxon>Heliantheae alliance</taxon>
        <taxon>Heliantheae</taxon>
        <taxon>Helianthus</taxon>
    </lineage>
</organism>
<feature type="compositionally biased region" description="Low complexity" evidence="1">
    <location>
        <begin position="60"/>
        <end position="70"/>
    </location>
</feature>
<dbReference type="PANTHER" id="PTHR34197:SF2">
    <property type="entry name" value="OS04G0591300 PROTEIN"/>
    <property type="match status" value="1"/>
</dbReference>
<dbReference type="InParanoid" id="A0A251RLD2"/>
<dbReference type="FunCoup" id="A0A251RLD2">
    <property type="interactions" value="16"/>
</dbReference>